<reference evidence="2" key="1">
    <citation type="submission" date="2021-12" db="EMBL/GenBank/DDBJ databases">
        <authorList>
            <person name="King R."/>
        </authorList>
    </citation>
    <scope>NUCLEOTIDE SEQUENCE</scope>
</reference>
<protein>
    <recommendedName>
        <fullName evidence="4">AAA-ATPase-like domain-containing protein</fullName>
    </recommendedName>
</protein>
<dbReference type="PANTHER" id="PTHR34825:SF1">
    <property type="entry name" value="AAA-ATPASE-LIKE DOMAIN-CONTAINING PROTEIN"/>
    <property type="match status" value="1"/>
</dbReference>
<feature type="signal peptide" evidence="1">
    <location>
        <begin position="1"/>
        <end position="17"/>
    </location>
</feature>
<organism evidence="2 3">
    <name type="scientific">Bemisia tabaci</name>
    <name type="common">Sweetpotato whitefly</name>
    <name type="synonym">Aleurodes tabaci</name>
    <dbReference type="NCBI Taxonomy" id="7038"/>
    <lineage>
        <taxon>Eukaryota</taxon>
        <taxon>Metazoa</taxon>
        <taxon>Ecdysozoa</taxon>
        <taxon>Arthropoda</taxon>
        <taxon>Hexapoda</taxon>
        <taxon>Insecta</taxon>
        <taxon>Pterygota</taxon>
        <taxon>Neoptera</taxon>
        <taxon>Paraneoptera</taxon>
        <taxon>Hemiptera</taxon>
        <taxon>Sternorrhyncha</taxon>
        <taxon>Aleyrodoidea</taxon>
        <taxon>Aleyrodidae</taxon>
        <taxon>Aleyrodinae</taxon>
        <taxon>Bemisia</taxon>
    </lineage>
</organism>
<gene>
    <name evidence="2" type="ORF">BEMITA_LOCUS5747</name>
</gene>
<dbReference type="KEGG" id="btab:109031150"/>
<keyword evidence="1" id="KW-0732">Signal</keyword>
<evidence type="ECO:0008006" key="4">
    <source>
        <dbReference type="Google" id="ProtNLM"/>
    </source>
</evidence>
<feature type="chain" id="PRO_5040105147" description="AAA-ATPase-like domain-containing protein" evidence="1">
    <location>
        <begin position="18"/>
        <end position="661"/>
    </location>
</feature>
<evidence type="ECO:0000313" key="2">
    <source>
        <dbReference type="EMBL" id="CAH0386661.1"/>
    </source>
</evidence>
<keyword evidence="3" id="KW-1185">Reference proteome</keyword>
<dbReference type="PANTHER" id="PTHR34825">
    <property type="entry name" value="CONSERVED PROTEIN, WITH A WEAK D-GALACTARATE DEHYDRATASE/ALTRONATE HYDROLASE DOMAIN"/>
    <property type="match status" value="1"/>
</dbReference>
<evidence type="ECO:0000256" key="1">
    <source>
        <dbReference type="SAM" id="SignalP"/>
    </source>
</evidence>
<evidence type="ECO:0000313" key="3">
    <source>
        <dbReference type="Proteomes" id="UP001152759"/>
    </source>
</evidence>
<dbReference type="AlphaFoldDB" id="A0A9P0A6F4"/>
<proteinExistence type="predicted"/>
<sequence length="661" mass="75313">MFPRVVIFVLAATKCLALETIKVTYETYDVLRNTELFVDKSLLTEAFLEDVYSPNTLQTGRRSFGKTTNLDMIRRFLGIDVRPNGTMINDKRRHRNYKVFGHTIRSTGEYPLVYKNSIQFFTKNFGEHPVIWLDLAAENTGPYEEIKYTRHLMNGTLREAFKSHFYLSNSSKISSEDKELVAKFLDSKSDLGSHSFSEGISFLKKILLAHYERDAFVLADNVDAALRQIIFDPKRYDDQVIEKLGGFFDSLFDVCSKPEKPGNTLRKRQTLLTSIIPLDTKNPRLFSKNQFPAYFNGFTEPEVRKLSIIRNMEEHMDGITAWYGGFGENSTYNPYSVLSFLFSASKELKPYWLELGSLETFKAAFSPDCFGPVLIEAFERGEFPLSKAHERGDFPLEHVARLKHLQNLRSPPSAFNQCSDDILDTFIAFLVDLGYLTFKGFVCGSVPVFKIPNLEVRGYMSKIFYEALADQIPLNADSRYRQELFDAMTALNGSEATMERFARVLVTLLVSAEQNSGAAESALAHSVRVNLLNPPSKFRVPYVRTSRDLSFDETNQPNLNLVFAVQEGDRTIAFVIKIVSAQKVAVGGEILIPADFKAFKSKGLTRKTCKEIIYVAAILSCDEIKCKFNYFWDDTSLEHEKHVKISKDPIRKTLKTIKKFN</sequence>
<dbReference type="EMBL" id="OU963864">
    <property type="protein sequence ID" value="CAH0386661.1"/>
    <property type="molecule type" value="Genomic_DNA"/>
</dbReference>
<name>A0A9P0A6F4_BEMTA</name>
<dbReference type="Proteomes" id="UP001152759">
    <property type="component" value="Chromosome 3"/>
</dbReference>
<accession>A0A9P0A6F4</accession>